<evidence type="ECO:0000259" key="1">
    <source>
        <dbReference type="Pfam" id="PF03235"/>
    </source>
</evidence>
<dbReference type="Proteomes" id="UP000248616">
    <property type="component" value="Unassembled WGS sequence"/>
</dbReference>
<comment type="caution">
    <text evidence="2">The sequence shown here is derived from an EMBL/GenBank/DDBJ whole genome shotgun (WGS) entry which is preliminary data.</text>
</comment>
<dbReference type="PANTHER" id="PTHR39639">
    <property type="entry name" value="CHROMOSOME 16, WHOLE GENOME SHOTGUN SEQUENCE"/>
    <property type="match status" value="1"/>
</dbReference>
<dbReference type="PANTHER" id="PTHR39639:SF1">
    <property type="entry name" value="DUF262 DOMAIN-CONTAINING PROTEIN"/>
    <property type="match status" value="1"/>
</dbReference>
<gene>
    <name evidence="2" type="ORF">B5V02_21950</name>
</gene>
<dbReference type="Pfam" id="PF03235">
    <property type="entry name" value="GmrSD_N"/>
    <property type="match status" value="1"/>
</dbReference>
<feature type="domain" description="GmrSD restriction endonucleases N-terminal" evidence="1">
    <location>
        <begin position="191"/>
        <end position="378"/>
    </location>
</feature>
<dbReference type="AlphaFoldDB" id="A0A2W7C034"/>
<dbReference type="EMBL" id="MZXV01000050">
    <property type="protein sequence ID" value="PZV36445.1"/>
    <property type="molecule type" value="Genomic_DNA"/>
</dbReference>
<proteinExistence type="predicted"/>
<protein>
    <recommendedName>
        <fullName evidence="1">GmrSD restriction endonucleases N-terminal domain-containing protein</fullName>
    </recommendedName>
</protein>
<keyword evidence="3" id="KW-1185">Reference proteome</keyword>
<accession>A0A2W7C034</accession>
<reference evidence="3" key="1">
    <citation type="submission" date="2017-03" db="EMBL/GenBank/DDBJ databases">
        <authorList>
            <person name="Safronova V.I."/>
            <person name="Sazanova A.L."/>
            <person name="Chirak E.R."/>
        </authorList>
    </citation>
    <scope>NUCLEOTIDE SEQUENCE [LARGE SCALE GENOMIC DNA]</scope>
    <source>
        <strain evidence="3">Ach-343</strain>
    </source>
</reference>
<name>A0A2W7C034_9HYPH</name>
<evidence type="ECO:0000313" key="3">
    <source>
        <dbReference type="Proteomes" id="UP000248616"/>
    </source>
</evidence>
<dbReference type="OrthoDB" id="9787127at2"/>
<evidence type="ECO:0000313" key="2">
    <source>
        <dbReference type="EMBL" id="PZV36445.1"/>
    </source>
</evidence>
<organism evidence="2 3">
    <name type="scientific">Mesorhizobium kowhaii</name>
    <dbReference type="NCBI Taxonomy" id="1300272"/>
    <lineage>
        <taxon>Bacteria</taxon>
        <taxon>Pseudomonadati</taxon>
        <taxon>Pseudomonadota</taxon>
        <taxon>Alphaproteobacteria</taxon>
        <taxon>Hyphomicrobiales</taxon>
        <taxon>Phyllobacteriaceae</taxon>
        <taxon>Mesorhizobium</taxon>
    </lineage>
</organism>
<dbReference type="InterPro" id="IPR004919">
    <property type="entry name" value="GmrSD_N"/>
</dbReference>
<sequence length="615" mass="68370">MPGIGREQEAGVESIVIDLDYDQVSSLLSELSQPSPLPKLDGSPKAPRAFDSADVSFDSSDWLARVLQVGIWLNLDGSFDAEDAPETVALRLFDELAPGKAGDSFAVNDGLVQLTELGAQHLEERLSRAAGNRSLFLQLIEEERSVAAATEAWVEAWDEPVAVEPLSINASVDKWRIYDLAARASQQQLELNPTYQRDFVWSNSDSQMLIESILRGIPLPSIILAKVSNSQRYQIVDGKQRLTAILRFMGSHPEGLENAKLMKDYDVFKTNFAQFARRNTLRATDIRQKYLPFKTRKYPDGDPLAKLGGRYYCDIRNEPVRIAGETITVADLFEQACDYFIPVLIYKDTQVRDIHRVFRLYNQQGMKLNAEEIRNAVFNHLLISRAMLFVSGDRPESTIAPELVKAGINPSDAHEIINALGFGVSRFRRTKVLLWTVATLILKPAQAPDKTFRTPSTASHIDEFLRSIDNGRLAQFKSTATLERLSSDIVAALALHQVASDAWHPKFRRKGKSEMASRWEELPVVASVLACFVLVVMGEEGRLTDGLEDIRKKTANMVGPASTQNKTQWAHIANSSTLVLEALGIDLAAAHVAVTERYGDSAVEALIEIRKIPIG</sequence>